<evidence type="ECO:0000313" key="4">
    <source>
        <dbReference type="Proteomes" id="UP000298781"/>
    </source>
</evidence>
<protein>
    <submittedName>
        <fullName evidence="3">Pilus assembly protein</fullName>
    </submittedName>
</protein>
<dbReference type="OrthoDB" id="7356451at2"/>
<feature type="transmembrane region" description="Helical" evidence="1">
    <location>
        <begin position="21"/>
        <end position="44"/>
    </location>
</feature>
<dbReference type="Proteomes" id="UP000298781">
    <property type="component" value="Chromosome"/>
</dbReference>
<evidence type="ECO:0000313" key="3">
    <source>
        <dbReference type="EMBL" id="QCI64264.1"/>
    </source>
</evidence>
<dbReference type="Pfam" id="PF07811">
    <property type="entry name" value="TadE"/>
    <property type="match status" value="1"/>
</dbReference>
<dbReference type="InterPro" id="IPR012495">
    <property type="entry name" value="TadE-like_dom"/>
</dbReference>
<keyword evidence="1" id="KW-1133">Transmembrane helix</keyword>
<reference evidence="3 4" key="1">
    <citation type="submission" date="2019-04" db="EMBL/GenBank/DDBJ databases">
        <title>Phreatobacter aquaticus sp. nov.</title>
        <authorList>
            <person name="Choi A."/>
        </authorList>
    </citation>
    <scope>NUCLEOTIDE SEQUENCE [LARGE SCALE GENOMIC DNA]</scope>
    <source>
        <strain evidence="3 4">KCTC 52518</strain>
    </source>
</reference>
<dbReference type="EMBL" id="CP039690">
    <property type="protein sequence ID" value="QCI64264.1"/>
    <property type="molecule type" value="Genomic_DNA"/>
</dbReference>
<dbReference type="KEGG" id="pstg:E8M01_08415"/>
<dbReference type="RefSeq" id="WP_136959719.1">
    <property type="nucleotide sequence ID" value="NZ_CP039690.1"/>
</dbReference>
<evidence type="ECO:0000256" key="1">
    <source>
        <dbReference type="SAM" id="Phobius"/>
    </source>
</evidence>
<dbReference type="AlphaFoldDB" id="A0A4D7AS38"/>
<accession>A0A4D7AS38</accession>
<sequence length="145" mass="15901">MSRIWKLLCRFRHRQEGASAVEFAIVVPVFLMILFGIIIFGGYLSVVHSVQQLAAEAARASIGGLSDNERTALANSNIQTQAGFYPFIERSRLVVESASTNAATSTFTVRLRYDASQSFIYSLPSLVPMPSPQIVRSAAIQRGGY</sequence>
<evidence type="ECO:0000259" key="2">
    <source>
        <dbReference type="Pfam" id="PF07811"/>
    </source>
</evidence>
<keyword evidence="1" id="KW-0472">Membrane</keyword>
<keyword evidence="4" id="KW-1185">Reference proteome</keyword>
<gene>
    <name evidence="3" type="ORF">E8M01_08415</name>
</gene>
<keyword evidence="1" id="KW-0812">Transmembrane</keyword>
<proteinExistence type="predicted"/>
<name>A0A4D7AS38_9HYPH</name>
<organism evidence="3 4">
    <name type="scientific">Phreatobacter stygius</name>
    <dbReference type="NCBI Taxonomy" id="1940610"/>
    <lineage>
        <taxon>Bacteria</taxon>
        <taxon>Pseudomonadati</taxon>
        <taxon>Pseudomonadota</taxon>
        <taxon>Alphaproteobacteria</taxon>
        <taxon>Hyphomicrobiales</taxon>
        <taxon>Phreatobacteraceae</taxon>
        <taxon>Phreatobacter</taxon>
    </lineage>
</organism>
<feature type="domain" description="TadE-like" evidence="2">
    <location>
        <begin position="17"/>
        <end position="59"/>
    </location>
</feature>